<dbReference type="Pfam" id="PF02255">
    <property type="entry name" value="PTS_IIA"/>
    <property type="match status" value="1"/>
</dbReference>
<dbReference type="GO" id="GO:0009401">
    <property type="term" value="P:phosphoenolpyruvate-dependent sugar phosphotransferase system"/>
    <property type="evidence" value="ECO:0007669"/>
    <property type="project" value="UniProtKB-KW"/>
</dbReference>
<evidence type="ECO:0000313" key="8">
    <source>
        <dbReference type="EMBL" id="CAI3637776.1"/>
    </source>
</evidence>
<evidence type="ECO:0000256" key="2">
    <source>
        <dbReference type="ARBA" id="ARBA00022597"/>
    </source>
</evidence>
<keyword evidence="1" id="KW-0813">Transport</keyword>
<protein>
    <submittedName>
        <fullName evidence="8">Phosphotransferase system (PTS) lichenan-specific enzyme IIA component</fullName>
    </submittedName>
</protein>
<dbReference type="Gene3D" id="1.20.58.80">
    <property type="entry name" value="Phosphotransferase system, lactose/cellobiose-type IIA subunit"/>
    <property type="match status" value="1"/>
</dbReference>
<evidence type="ECO:0000256" key="5">
    <source>
        <dbReference type="PIRSR" id="PIRSR000699-1"/>
    </source>
</evidence>
<dbReference type="CDD" id="cd00215">
    <property type="entry name" value="PTS_IIA_lac"/>
    <property type="match status" value="1"/>
</dbReference>
<keyword evidence="6" id="KW-0479">Metal-binding</keyword>
<evidence type="ECO:0000256" key="6">
    <source>
        <dbReference type="PIRSR" id="PIRSR000699-2"/>
    </source>
</evidence>
<sequence>MDDKLVENIMHIIVNSGEAKSSSVEAIRCAKNNQFEDAYKKLYDADNLLKEAHNGQTYLLSQEADGKKLDISILLIHCQDHLMNAITFKDMATEMVDLYKKLCG</sequence>
<name>A0AAD2DGP0_9CLOT</name>
<organism evidence="8 9">
    <name type="scientific">Clostridium neonatale</name>
    <dbReference type="NCBI Taxonomy" id="137838"/>
    <lineage>
        <taxon>Bacteria</taxon>
        <taxon>Bacillati</taxon>
        <taxon>Bacillota</taxon>
        <taxon>Clostridia</taxon>
        <taxon>Eubacteriales</taxon>
        <taxon>Clostridiaceae</taxon>
        <taxon>Clostridium</taxon>
    </lineage>
</organism>
<evidence type="ECO:0000256" key="1">
    <source>
        <dbReference type="ARBA" id="ARBA00022448"/>
    </source>
</evidence>
<dbReference type="GO" id="GO:0016740">
    <property type="term" value="F:transferase activity"/>
    <property type="evidence" value="ECO:0007669"/>
    <property type="project" value="UniProtKB-KW"/>
</dbReference>
<feature type="binding site" evidence="6">
    <location>
        <position position="80"/>
    </location>
    <ligand>
        <name>Mg(2+)</name>
        <dbReference type="ChEBI" id="CHEBI:18420"/>
        <note>ligand shared between all trimeric partners</note>
    </ligand>
</feature>
<keyword evidence="6" id="KW-0460">Magnesium</keyword>
<dbReference type="PANTHER" id="PTHR34382">
    <property type="entry name" value="PTS SYSTEM N,N'-DIACETYLCHITOBIOSE-SPECIFIC EIIA COMPONENT"/>
    <property type="match status" value="1"/>
</dbReference>
<proteinExistence type="predicted"/>
<dbReference type="PROSITE" id="PS51095">
    <property type="entry name" value="PTS_EIIA_TYPE_3"/>
    <property type="match status" value="1"/>
</dbReference>
<evidence type="ECO:0000256" key="4">
    <source>
        <dbReference type="ARBA" id="ARBA00022683"/>
    </source>
</evidence>
<comment type="cofactor">
    <cofactor evidence="6">
        <name>Mg(2+)</name>
        <dbReference type="ChEBI" id="CHEBI:18420"/>
    </cofactor>
    <text evidence="6">Binds 1 Mg(2+) ion per trimer.</text>
</comment>
<keyword evidence="3" id="KW-0808">Transferase</keyword>
<dbReference type="RefSeq" id="WP_125149378.1">
    <property type="nucleotide sequence ID" value="NZ_CAKJVF010000247.1"/>
</dbReference>
<evidence type="ECO:0000313" key="9">
    <source>
        <dbReference type="Proteomes" id="UP001189143"/>
    </source>
</evidence>
<dbReference type="EMBL" id="CAMTCP010000247">
    <property type="protein sequence ID" value="CAI3637776.1"/>
    <property type="molecule type" value="Genomic_DNA"/>
</dbReference>
<keyword evidence="4" id="KW-0598">Phosphotransferase system</keyword>
<feature type="modified residue" description="Phosphohistidine; by HPr" evidence="7">
    <location>
        <position position="77"/>
    </location>
</feature>
<dbReference type="Proteomes" id="UP001189143">
    <property type="component" value="Unassembled WGS sequence"/>
</dbReference>
<reference evidence="8" key="1">
    <citation type="submission" date="2022-10" db="EMBL/GenBank/DDBJ databases">
        <authorList>
            <person name="Aires J."/>
            <person name="Mesa V."/>
        </authorList>
    </citation>
    <scope>NUCLEOTIDE SEQUENCE</scope>
    <source>
        <strain evidence="8">Clostridium neonatale JD116</strain>
    </source>
</reference>
<comment type="caution">
    <text evidence="8">The sequence shown here is derived from an EMBL/GenBank/DDBJ whole genome shotgun (WGS) entry which is preliminary data.</text>
</comment>
<evidence type="ECO:0000256" key="7">
    <source>
        <dbReference type="PROSITE-ProRule" id="PRU00418"/>
    </source>
</evidence>
<dbReference type="InterPro" id="IPR036542">
    <property type="entry name" value="PTS_IIA_lac/cel_sf"/>
</dbReference>
<keyword evidence="2" id="KW-0762">Sugar transport</keyword>
<dbReference type="SUPFAM" id="SSF46973">
    <property type="entry name" value="Enzyme IIa from lactose specific PTS, IIa-lac"/>
    <property type="match status" value="1"/>
</dbReference>
<dbReference type="GO" id="GO:0046872">
    <property type="term" value="F:metal ion binding"/>
    <property type="evidence" value="ECO:0007669"/>
    <property type="project" value="UniProtKB-KW"/>
</dbReference>
<dbReference type="PANTHER" id="PTHR34382:SF7">
    <property type="entry name" value="PTS SYSTEM N,N'-DIACETYLCHITOBIOSE-SPECIFIC EIIA COMPONENT"/>
    <property type="match status" value="1"/>
</dbReference>
<dbReference type="AlphaFoldDB" id="A0AAD2DGP0"/>
<accession>A0AAD2DGP0</accession>
<feature type="active site" description="Tele-phosphohistidine intermediate" evidence="5">
    <location>
        <position position="77"/>
    </location>
</feature>
<dbReference type="PIRSF" id="PIRSF000699">
    <property type="entry name" value="PTS_IILac_III"/>
    <property type="match status" value="1"/>
</dbReference>
<dbReference type="InterPro" id="IPR003188">
    <property type="entry name" value="PTS_IIA_lac/cel"/>
</dbReference>
<gene>
    <name evidence="8" type="primary">licA</name>
    <name evidence="8" type="ORF">CNEO2_490008</name>
</gene>
<evidence type="ECO:0000256" key="3">
    <source>
        <dbReference type="ARBA" id="ARBA00022679"/>
    </source>
</evidence>